<dbReference type="CDD" id="cd03784">
    <property type="entry name" value="GT1_Gtf-like"/>
    <property type="match status" value="1"/>
</dbReference>
<keyword evidence="2" id="KW-0808">Transferase</keyword>
<proteinExistence type="predicted"/>
<organism evidence="2 3">
    <name type="scientific">Mycetocola zhujimingii</name>
    <dbReference type="NCBI Taxonomy" id="2079792"/>
    <lineage>
        <taxon>Bacteria</taxon>
        <taxon>Bacillati</taxon>
        <taxon>Actinomycetota</taxon>
        <taxon>Actinomycetes</taxon>
        <taxon>Micrococcales</taxon>
        <taxon>Microbacteriaceae</taxon>
        <taxon>Mycetocola</taxon>
    </lineage>
</organism>
<sequence>MTGGEAPQESARGAHPRRYLFALIDAGGTVPPELGVVRRLVDRGHSVTVLAGESIADQVQSTGADFLPRASAPSGVFRDWGLSPLGLARAMADHMMIGPAPAQAIDTVAAIDSLQPDLVVASAFAVGAMVAAEARGIPFDLLVPNVYPFPAEGMPPFGAGLTPSHGPLGRTRDRVFSAAGVRLFDRYALAGTNALRAEYGLTPVTTAWDQMRRAQRHLLLTSRSFDFPGRLPANARYVGPILDDPGWAAGESWGPPAGDDPLVLVAMSSTFQNHVGSMQRIVDAMGMRPVRGLVTTGPAVRPDDIAAAPNVTVVESAPHQEVLRDADVVITHGGHGTVIKALAAGVPLIVLSHGRDQADNAVRVTTRGAGIALSRRASAPRIARALDDVLDTPSYGEAAKRLGADVAREASGSALFEELERRL</sequence>
<keyword evidence="3" id="KW-1185">Reference proteome</keyword>
<dbReference type="SUPFAM" id="SSF53756">
    <property type="entry name" value="UDP-Glycosyltransferase/glycogen phosphorylase"/>
    <property type="match status" value="1"/>
</dbReference>
<dbReference type="GO" id="GO:0017000">
    <property type="term" value="P:antibiotic biosynthetic process"/>
    <property type="evidence" value="ECO:0007669"/>
    <property type="project" value="UniProtKB-ARBA"/>
</dbReference>
<dbReference type="InterPro" id="IPR050426">
    <property type="entry name" value="Glycosyltransferase_28"/>
</dbReference>
<dbReference type="GO" id="GO:0008194">
    <property type="term" value="F:UDP-glycosyltransferase activity"/>
    <property type="evidence" value="ECO:0007669"/>
    <property type="project" value="InterPro"/>
</dbReference>
<evidence type="ECO:0000313" key="3">
    <source>
        <dbReference type="Proteomes" id="UP000244962"/>
    </source>
</evidence>
<reference evidence="3" key="1">
    <citation type="submission" date="2018-04" db="EMBL/GenBank/DDBJ databases">
        <authorList>
            <person name="Liu S."/>
            <person name="Wang Z."/>
            <person name="Li J."/>
        </authorList>
    </citation>
    <scope>NUCLEOTIDE SEQUENCE [LARGE SCALE GENOMIC DNA]</scope>
    <source>
        <strain evidence="3">622</strain>
    </source>
</reference>
<dbReference type="PANTHER" id="PTHR48050">
    <property type="entry name" value="STEROL 3-BETA-GLUCOSYLTRANSFERASE"/>
    <property type="match status" value="1"/>
</dbReference>
<evidence type="ECO:0000313" key="2">
    <source>
        <dbReference type="EMBL" id="PWC06600.1"/>
    </source>
</evidence>
<dbReference type="EMBL" id="QEFB01000011">
    <property type="protein sequence ID" value="PWC06600.1"/>
    <property type="molecule type" value="Genomic_DNA"/>
</dbReference>
<dbReference type="Gene3D" id="3.40.50.2000">
    <property type="entry name" value="Glycogen Phosphorylase B"/>
    <property type="match status" value="2"/>
</dbReference>
<evidence type="ECO:0000259" key="1">
    <source>
        <dbReference type="Pfam" id="PF06722"/>
    </source>
</evidence>
<comment type="caution">
    <text evidence="2">The sequence shown here is derived from an EMBL/GenBank/DDBJ whole genome shotgun (WGS) entry which is preliminary data.</text>
</comment>
<dbReference type="PANTHER" id="PTHR48050:SF13">
    <property type="entry name" value="STEROL 3-BETA-GLUCOSYLTRANSFERASE UGT80A2"/>
    <property type="match status" value="1"/>
</dbReference>
<protein>
    <submittedName>
        <fullName evidence="2">Glycosyltransferase</fullName>
    </submittedName>
</protein>
<dbReference type="InterPro" id="IPR010610">
    <property type="entry name" value="EryCIII-like_C"/>
</dbReference>
<dbReference type="Pfam" id="PF06722">
    <property type="entry name" value="EryCIII-like_C"/>
    <property type="match status" value="1"/>
</dbReference>
<dbReference type="Proteomes" id="UP000244962">
    <property type="component" value="Unassembled WGS sequence"/>
</dbReference>
<gene>
    <name evidence="2" type="ORF">DF223_10030</name>
</gene>
<accession>A0A2U1TCR6</accession>
<dbReference type="RefSeq" id="WP_108963055.1">
    <property type="nucleotide sequence ID" value="NZ_QEFB01000011.1"/>
</dbReference>
<dbReference type="GO" id="GO:0016758">
    <property type="term" value="F:hexosyltransferase activity"/>
    <property type="evidence" value="ECO:0007669"/>
    <property type="project" value="UniProtKB-ARBA"/>
</dbReference>
<name>A0A2U1TCR6_9MICO</name>
<dbReference type="AlphaFoldDB" id="A0A2U1TCR6"/>
<feature type="domain" description="Erythromycin biosynthesis protein CIII-like C-terminal" evidence="1">
    <location>
        <begin position="301"/>
        <end position="411"/>
    </location>
</feature>
<dbReference type="InterPro" id="IPR002213">
    <property type="entry name" value="UDP_glucos_trans"/>
</dbReference>